<dbReference type="CDD" id="cd06223">
    <property type="entry name" value="PRTases_typeI"/>
    <property type="match status" value="1"/>
</dbReference>
<dbReference type="Proteomes" id="UP000003288">
    <property type="component" value="Unassembled WGS sequence"/>
</dbReference>
<dbReference type="AlphaFoldDB" id="A0AAI9AIU0"/>
<evidence type="ECO:0000313" key="3">
    <source>
        <dbReference type="Proteomes" id="UP000003288"/>
    </source>
</evidence>
<comment type="caution">
    <text evidence="2">The sequence shown here is derived from an EMBL/GenBank/DDBJ whole genome shotgun (WGS) entry which is preliminary data.</text>
</comment>
<reference evidence="2 3" key="1">
    <citation type="journal article" date="2011" name="Stand. Genomic Sci.">
        <title>Draft genome sequence of Caminibacter mediatlanticus strain TB-2, an epsilonproteobacterium isolated from a deep-sea hydrothermal vent.</title>
        <authorList>
            <person name="Giovannelli D."/>
            <person name="Ferriera S."/>
            <person name="Johnson J."/>
            <person name="Kravitz S."/>
            <person name="Perez-Rodriguez I."/>
            <person name="Ricci J."/>
            <person name="O'Brien C."/>
            <person name="Voordeckers J.W."/>
            <person name="Bini E."/>
            <person name="Vetriani C."/>
        </authorList>
    </citation>
    <scope>NUCLEOTIDE SEQUENCE [LARGE SCALE GENOMIC DNA]</scope>
    <source>
        <strain evidence="2 3">TB-2</strain>
    </source>
</reference>
<organism evidence="2 3">
    <name type="scientific">Caminibacter mediatlanticus TB-2</name>
    <dbReference type="NCBI Taxonomy" id="391592"/>
    <lineage>
        <taxon>Bacteria</taxon>
        <taxon>Pseudomonadati</taxon>
        <taxon>Campylobacterota</taxon>
        <taxon>Epsilonproteobacteria</taxon>
        <taxon>Nautiliales</taxon>
        <taxon>Nautiliaceae</taxon>
        <taxon>Caminibacter</taxon>
    </lineage>
</organism>
<feature type="domain" description="Phosphoribosyltransferase" evidence="1">
    <location>
        <begin position="12"/>
        <end position="167"/>
    </location>
</feature>
<protein>
    <recommendedName>
        <fullName evidence="1">Phosphoribosyltransferase domain-containing protein</fullName>
    </recommendedName>
</protein>
<dbReference type="RefSeq" id="WP_007473080.1">
    <property type="nucleotide sequence ID" value="NZ_ABCJ01000001.1"/>
</dbReference>
<proteinExistence type="predicted"/>
<evidence type="ECO:0000259" key="1">
    <source>
        <dbReference type="Pfam" id="PF00156"/>
    </source>
</evidence>
<dbReference type="Pfam" id="PF00156">
    <property type="entry name" value="Pribosyltran"/>
    <property type="match status" value="1"/>
</dbReference>
<dbReference type="InterPro" id="IPR000836">
    <property type="entry name" value="PRTase_dom"/>
</dbReference>
<accession>A0AAI9AIU0</accession>
<dbReference type="Gene3D" id="3.30.1310.20">
    <property type="entry name" value="PRTase-like"/>
    <property type="match status" value="1"/>
</dbReference>
<dbReference type="Gene3D" id="3.40.50.2020">
    <property type="match status" value="1"/>
</dbReference>
<dbReference type="SUPFAM" id="SSF53271">
    <property type="entry name" value="PRTase-like"/>
    <property type="match status" value="1"/>
</dbReference>
<gene>
    <name evidence="2" type="ORF">CMTB2_02213</name>
</gene>
<dbReference type="InterPro" id="IPR029057">
    <property type="entry name" value="PRTase-like"/>
</dbReference>
<evidence type="ECO:0000313" key="2">
    <source>
        <dbReference type="EMBL" id="EDM24292.1"/>
    </source>
</evidence>
<dbReference type="EMBL" id="ABCJ01000001">
    <property type="protein sequence ID" value="EDM24292.1"/>
    <property type="molecule type" value="Genomic_DNA"/>
</dbReference>
<name>A0AAI9AIU0_9BACT</name>
<sequence>MIFKDRFEAGKLLAKRLKKLQEEGKIKDPVVLALPRGGVPVGVEIAKALNAPLDLLFVKKIPSPLSEETAIGSVSESGQVFINKDAIEKLALLGVNVDEEYIRQKAIEKINDMAKKREIYKIKPIPLEDKDVIIVDDGIATGASMYLAAQSVVREHPRSIIIASPVGPMDESVLNMLKSVSHHLEILHTPPMFMSVGQWYEDFHQLSDEEVKELLKDIN</sequence>